<feature type="region of interest" description="Disordered" evidence="1">
    <location>
        <begin position="1"/>
        <end position="58"/>
    </location>
</feature>
<evidence type="ECO:0000313" key="2">
    <source>
        <dbReference type="EMBL" id="ROP29527.1"/>
    </source>
</evidence>
<reference evidence="2 3" key="1">
    <citation type="submission" date="2018-11" db="EMBL/GenBank/DDBJ databases">
        <title>Sequencing the genomes of 1000 actinobacteria strains.</title>
        <authorList>
            <person name="Klenk H.-P."/>
        </authorList>
    </citation>
    <scope>NUCLEOTIDE SEQUENCE [LARGE SCALE GENOMIC DNA]</scope>
    <source>
        <strain evidence="2 3">DSM 43634</strain>
    </source>
</reference>
<comment type="caution">
    <text evidence="2">The sequence shown here is derived from an EMBL/GenBank/DDBJ whole genome shotgun (WGS) entry which is preliminary data.</text>
</comment>
<sequence>MRLTNRWGWIDDDANRRRDREAAERRERRRAEYEAAEAQANTAETIPPTGGHHRSDGQ</sequence>
<name>A0A3N1GGZ2_9ACTN</name>
<gene>
    <name evidence="2" type="ORF">EDD30_2325</name>
</gene>
<accession>A0A3N1GGZ2</accession>
<evidence type="ECO:0000256" key="1">
    <source>
        <dbReference type="SAM" id="MobiDB-lite"/>
    </source>
</evidence>
<proteinExistence type="predicted"/>
<organism evidence="2 3">
    <name type="scientific">Couchioplanes caeruleus</name>
    <dbReference type="NCBI Taxonomy" id="56438"/>
    <lineage>
        <taxon>Bacteria</taxon>
        <taxon>Bacillati</taxon>
        <taxon>Actinomycetota</taxon>
        <taxon>Actinomycetes</taxon>
        <taxon>Micromonosporales</taxon>
        <taxon>Micromonosporaceae</taxon>
        <taxon>Couchioplanes</taxon>
    </lineage>
</organism>
<dbReference type="RefSeq" id="WP_170047342.1">
    <property type="nucleotide sequence ID" value="NZ_RJKL01000001.1"/>
</dbReference>
<dbReference type="AlphaFoldDB" id="A0A3N1GGZ2"/>
<protein>
    <submittedName>
        <fullName evidence="2">Uncharacterized protein</fullName>
    </submittedName>
</protein>
<dbReference type="Proteomes" id="UP000271683">
    <property type="component" value="Unassembled WGS sequence"/>
</dbReference>
<feature type="compositionally biased region" description="Basic and acidic residues" evidence="1">
    <location>
        <begin position="13"/>
        <end position="33"/>
    </location>
</feature>
<evidence type="ECO:0000313" key="3">
    <source>
        <dbReference type="Proteomes" id="UP000271683"/>
    </source>
</evidence>
<dbReference type="EMBL" id="RJKL01000001">
    <property type="protein sequence ID" value="ROP29527.1"/>
    <property type="molecule type" value="Genomic_DNA"/>
</dbReference>